<dbReference type="InterPro" id="IPR011335">
    <property type="entry name" value="Restrct_endonuc-II-like"/>
</dbReference>
<dbReference type="Pfam" id="PF09588">
    <property type="entry name" value="YqaJ"/>
    <property type="match status" value="1"/>
</dbReference>
<evidence type="ECO:0000259" key="1">
    <source>
        <dbReference type="Pfam" id="PF09588"/>
    </source>
</evidence>
<dbReference type="Gene3D" id="3.90.320.10">
    <property type="match status" value="1"/>
</dbReference>
<reference evidence="2" key="1">
    <citation type="journal article" date="2020" name="Nature">
        <title>Giant virus diversity and host interactions through global metagenomics.</title>
        <authorList>
            <person name="Schulz F."/>
            <person name="Roux S."/>
            <person name="Paez-Espino D."/>
            <person name="Jungbluth S."/>
            <person name="Walsh D.A."/>
            <person name="Denef V.J."/>
            <person name="McMahon K.D."/>
            <person name="Konstantinidis K.T."/>
            <person name="Eloe-Fadrosh E.A."/>
            <person name="Kyrpides N.C."/>
            <person name="Woyke T."/>
        </authorList>
    </citation>
    <scope>NUCLEOTIDE SEQUENCE</scope>
    <source>
        <strain evidence="2">GVMAG-M-3300020595-32</strain>
    </source>
</reference>
<proteinExistence type="predicted"/>
<protein>
    <recommendedName>
        <fullName evidence="1">YqaJ viral recombinase domain-containing protein</fullName>
    </recommendedName>
</protein>
<dbReference type="PANTHER" id="PTHR46609">
    <property type="entry name" value="EXONUCLEASE, PHAGE-TYPE/RECB, C-TERMINAL DOMAIN-CONTAINING PROTEIN"/>
    <property type="match status" value="1"/>
</dbReference>
<organism evidence="2">
    <name type="scientific">viral metagenome</name>
    <dbReference type="NCBI Taxonomy" id="1070528"/>
    <lineage>
        <taxon>unclassified sequences</taxon>
        <taxon>metagenomes</taxon>
        <taxon>organismal metagenomes</taxon>
    </lineage>
</organism>
<dbReference type="EMBL" id="MN739396">
    <property type="protein sequence ID" value="QHT02611.1"/>
    <property type="molecule type" value="Genomic_DNA"/>
</dbReference>
<sequence>MDLTKINDYFENNVEVLERELTNVSIDTDNLEDDTRVVKVRVDYKQCILNEFKDILTPDIEYYIDGYFELWFQKSLDTIKRLHDKRDHLYNKMIELKLLKLPEQRSEEWYKIRENLLTASSLADALGKGHFQTRDGLLLAKTSEQKDTISKASRDIMQWGVKYEPVATMFYEHLNNLKIVEFGLIPHPKLSVFGASPDGITDIDSPPGLVGRMLEIKCPPKRVFTKEVPKHYWMQMQGQLEVCDLEECDFLQVKLEEYNDVTEYESDVMVNDGLVKGYTSDNLPKGLVLDYETEEGIEYEFSPWLASLDDILNWKNKIIGERGVCTNEKWWKITRYECTLVRRDKVWWNSVVPDIIKFWSEVVHYREVGNEEVKQKIQSRKRGPRKKVFTVQEPIKGYLMDSDEE</sequence>
<dbReference type="InterPro" id="IPR051703">
    <property type="entry name" value="NF-kappa-B_Signaling_Reg"/>
</dbReference>
<dbReference type="InterPro" id="IPR011604">
    <property type="entry name" value="PDDEXK-like_dom_sf"/>
</dbReference>
<feature type="domain" description="YqaJ viral recombinase" evidence="1">
    <location>
        <begin position="108"/>
        <end position="244"/>
    </location>
</feature>
<dbReference type="SUPFAM" id="SSF52980">
    <property type="entry name" value="Restriction endonuclease-like"/>
    <property type="match status" value="1"/>
</dbReference>
<accession>A0A6C0CDT0</accession>
<dbReference type="PANTHER" id="PTHR46609:SF6">
    <property type="entry name" value="EXONUCLEASE, PHAGE-TYPE_RECB, C-TERMINAL DOMAIN-CONTAINING PROTEIN-RELATED"/>
    <property type="match status" value="1"/>
</dbReference>
<name>A0A6C0CDT0_9ZZZZ</name>
<dbReference type="InterPro" id="IPR017482">
    <property type="entry name" value="Lambda-type_endonuclease"/>
</dbReference>
<dbReference type="AlphaFoldDB" id="A0A6C0CDT0"/>
<evidence type="ECO:0000313" key="2">
    <source>
        <dbReference type="EMBL" id="QHT02611.1"/>
    </source>
</evidence>
<dbReference type="CDD" id="cd22343">
    <property type="entry name" value="PDDEXK_lambda_exonuclease-like"/>
    <property type="match status" value="1"/>
</dbReference>
<dbReference type="InterPro" id="IPR019080">
    <property type="entry name" value="YqaJ_viral_recombinase"/>
</dbReference>
<dbReference type="NCBIfam" id="TIGR03033">
    <property type="entry name" value="phage_rel_nuc"/>
    <property type="match status" value="1"/>
</dbReference>